<evidence type="ECO:0000313" key="2">
    <source>
        <dbReference type="EMBL" id="KAA5603414.1"/>
    </source>
</evidence>
<accession>A0A5M6I5C4</accession>
<evidence type="ECO:0000313" key="3">
    <source>
        <dbReference type="Proteomes" id="UP000323886"/>
    </source>
</evidence>
<feature type="domain" description="TadE-like" evidence="1">
    <location>
        <begin position="35"/>
        <end position="77"/>
    </location>
</feature>
<dbReference type="Pfam" id="PF07811">
    <property type="entry name" value="TadE"/>
    <property type="match status" value="1"/>
</dbReference>
<reference evidence="2 3" key="1">
    <citation type="submission" date="2019-09" db="EMBL/GenBank/DDBJ databases">
        <title>Draft Whole-Genome sequence of Blastochloris sulfoviridis DSM 729.</title>
        <authorList>
            <person name="Meyer T.E."/>
            <person name="Kyndt J.A."/>
        </authorList>
    </citation>
    <scope>NUCLEOTIDE SEQUENCE [LARGE SCALE GENOMIC DNA]</scope>
    <source>
        <strain evidence="2 3">DSM 729</strain>
    </source>
</reference>
<dbReference type="InterPro" id="IPR012495">
    <property type="entry name" value="TadE-like_dom"/>
</dbReference>
<dbReference type="RefSeq" id="WP_150095963.1">
    <property type="nucleotide sequence ID" value="NZ_VWPL01000002.1"/>
</dbReference>
<dbReference type="OrthoDB" id="7349713at2"/>
<organism evidence="2 3">
    <name type="scientific">Blastochloris sulfoviridis</name>
    <dbReference type="NCBI Taxonomy" id="50712"/>
    <lineage>
        <taxon>Bacteria</taxon>
        <taxon>Pseudomonadati</taxon>
        <taxon>Pseudomonadota</taxon>
        <taxon>Alphaproteobacteria</taxon>
        <taxon>Hyphomicrobiales</taxon>
        <taxon>Blastochloridaceae</taxon>
        <taxon>Blastochloris</taxon>
    </lineage>
</organism>
<protein>
    <submittedName>
        <fullName evidence="2">Pilus assembly protein</fullName>
    </submittedName>
</protein>
<sequence length="202" mass="21428">MTLADRPGWRQSFAYAAARICGWRTVRRLTASEQGATAVEFGLIGPLFLGLMLAILETGLVQLASMQLDTATTEAGRLILTGQAQTQGLSREQFKKALCANVVALIDCDNGVLIDVKSSTSGVPDLPKPTDGAGNVTATGNDWDPGSAGSVVIVRALYQYPILARFLFPGLRFDLADLANGKRLLVSTLVFTNEPYAAPGTP</sequence>
<name>A0A5M6I5C4_9HYPH</name>
<evidence type="ECO:0000259" key="1">
    <source>
        <dbReference type="Pfam" id="PF07811"/>
    </source>
</evidence>
<dbReference type="AlphaFoldDB" id="A0A5M6I5C4"/>
<dbReference type="Proteomes" id="UP000323886">
    <property type="component" value="Unassembled WGS sequence"/>
</dbReference>
<keyword evidence="3" id="KW-1185">Reference proteome</keyword>
<proteinExistence type="predicted"/>
<gene>
    <name evidence="2" type="ORF">F1193_01845</name>
</gene>
<dbReference type="EMBL" id="VWPL01000002">
    <property type="protein sequence ID" value="KAA5603414.1"/>
    <property type="molecule type" value="Genomic_DNA"/>
</dbReference>
<comment type="caution">
    <text evidence="2">The sequence shown here is derived from an EMBL/GenBank/DDBJ whole genome shotgun (WGS) entry which is preliminary data.</text>
</comment>